<feature type="DNA-binding region" description="OmpR/PhoB-type" evidence="7">
    <location>
        <begin position="131"/>
        <end position="231"/>
    </location>
</feature>
<evidence type="ECO:0000259" key="8">
    <source>
        <dbReference type="PROSITE" id="PS50110"/>
    </source>
</evidence>
<evidence type="ECO:0000256" key="3">
    <source>
        <dbReference type="ARBA" id="ARBA00023015"/>
    </source>
</evidence>
<evidence type="ECO:0000256" key="4">
    <source>
        <dbReference type="ARBA" id="ARBA00023125"/>
    </source>
</evidence>
<dbReference type="Pfam" id="PF00486">
    <property type="entry name" value="Trans_reg_C"/>
    <property type="match status" value="1"/>
</dbReference>
<feature type="domain" description="OmpR/PhoB-type" evidence="9">
    <location>
        <begin position="131"/>
        <end position="231"/>
    </location>
</feature>
<dbReference type="EMBL" id="JAHKNG010000044">
    <property type="protein sequence ID" value="MBU3031872.1"/>
    <property type="molecule type" value="Genomic_DNA"/>
</dbReference>
<organism evidence="10 11">
    <name type="scientific">Paracoccus marinaquae</name>
    <dbReference type="NCBI Taxonomy" id="2841926"/>
    <lineage>
        <taxon>Bacteria</taxon>
        <taxon>Pseudomonadati</taxon>
        <taxon>Pseudomonadota</taxon>
        <taxon>Alphaproteobacteria</taxon>
        <taxon>Rhodobacterales</taxon>
        <taxon>Paracoccaceae</taxon>
        <taxon>Paracoccus</taxon>
    </lineage>
</organism>
<keyword evidence="4 7" id="KW-0238">DNA-binding</keyword>
<evidence type="ECO:0000256" key="7">
    <source>
        <dbReference type="PROSITE-ProRule" id="PRU01091"/>
    </source>
</evidence>
<dbReference type="Proteomes" id="UP001166191">
    <property type="component" value="Unassembled WGS sequence"/>
</dbReference>
<dbReference type="PANTHER" id="PTHR48111">
    <property type="entry name" value="REGULATOR OF RPOS"/>
    <property type="match status" value="1"/>
</dbReference>
<name>A0ABS6AP27_9RHOB</name>
<evidence type="ECO:0000259" key="9">
    <source>
        <dbReference type="PROSITE" id="PS51755"/>
    </source>
</evidence>
<dbReference type="SMART" id="SM00448">
    <property type="entry name" value="REC"/>
    <property type="match status" value="1"/>
</dbReference>
<dbReference type="InterPro" id="IPR001789">
    <property type="entry name" value="Sig_transdc_resp-reg_receiver"/>
</dbReference>
<proteinExistence type="predicted"/>
<evidence type="ECO:0000256" key="6">
    <source>
        <dbReference type="PROSITE-ProRule" id="PRU00169"/>
    </source>
</evidence>
<evidence type="ECO:0000256" key="2">
    <source>
        <dbReference type="ARBA" id="ARBA00023012"/>
    </source>
</evidence>
<feature type="domain" description="Response regulatory" evidence="8">
    <location>
        <begin position="4"/>
        <end position="116"/>
    </location>
</feature>
<evidence type="ECO:0000256" key="5">
    <source>
        <dbReference type="ARBA" id="ARBA00023163"/>
    </source>
</evidence>
<dbReference type="PROSITE" id="PS50110">
    <property type="entry name" value="RESPONSE_REGULATORY"/>
    <property type="match status" value="1"/>
</dbReference>
<dbReference type="Pfam" id="PF00072">
    <property type="entry name" value="Response_reg"/>
    <property type="match status" value="1"/>
</dbReference>
<dbReference type="InterPro" id="IPR001867">
    <property type="entry name" value="OmpR/PhoB-type_DNA-bd"/>
</dbReference>
<dbReference type="InterPro" id="IPR039420">
    <property type="entry name" value="WalR-like"/>
</dbReference>
<protein>
    <submittedName>
        <fullName evidence="10">Response regulator transcription factor</fullName>
    </submittedName>
</protein>
<feature type="modified residue" description="4-aspartylphosphate" evidence="6">
    <location>
        <position position="53"/>
    </location>
</feature>
<keyword evidence="11" id="KW-1185">Reference proteome</keyword>
<accession>A0ABS6AP27</accession>
<dbReference type="CDD" id="cd00383">
    <property type="entry name" value="trans_reg_C"/>
    <property type="match status" value="1"/>
</dbReference>
<gene>
    <name evidence="10" type="ORF">KNW02_17335</name>
</gene>
<evidence type="ECO:0000256" key="1">
    <source>
        <dbReference type="ARBA" id="ARBA00022553"/>
    </source>
</evidence>
<dbReference type="RefSeq" id="WP_216034493.1">
    <property type="nucleotide sequence ID" value="NZ_JAHKNG010000044.1"/>
</dbReference>
<keyword evidence="5" id="KW-0804">Transcription</keyword>
<dbReference type="PROSITE" id="PS51755">
    <property type="entry name" value="OMPR_PHOB"/>
    <property type="match status" value="1"/>
</dbReference>
<evidence type="ECO:0000313" key="11">
    <source>
        <dbReference type="Proteomes" id="UP001166191"/>
    </source>
</evidence>
<reference evidence="10" key="1">
    <citation type="submission" date="2021-06" db="EMBL/GenBank/DDBJ databases">
        <title>Paracoccus bacterium XHP0099 sp. nov., isolated from the surface waters of the Yellow Sea.</title>
        <authorList>
            <person name="Xue H."/>
            <person name="Zhang D."/>
        </authorList>
    </citation>
    <scope>NUCLEOTIDE SEQUENCE</scope>
    <source>
        <strain evidence="10">XHP0099</strain>
    </source>
</reference>
<keyword evidence="1 6" id="KW-0597">Phosphoprotein</keyword>
<evidence type="ECO:0000313" key="10">
    <source>
        <dbReference type="EMBL" id="MBU3031872.1"/>
    </source>
</evidence>
<dbReference type="SMART" id="SM00862">
    <property type="entry name" value="Trans_reg_C"/>
    <property type="match status" value="1"/>
</dbReference>
<dbReference type="PANTHER" id="PTHR48111:SF4">
    <property type="entry name" value="DNA-BINDING DUAL TRANSCRIPTIONAL REGULATOR OMPR"/>
    <property type="match status" value="1"/>
</dbReference>
<keyword evidence="3" id="KW-0805">Transcription regulation</keyword>
<comment type="caution">
    <text evidence="10">The sequence shown here is derived from an EMBL/GenBank/DDBJ whole genome shotgun (WGS) entry which is preliminary data.</text>
</comment>
<sequence length="238" mass="25737">MKPLIYLVEDDADIARLITRTLEQQGTEVRTFRRLADFQRAVALKAPDLCLVDLSLPDGDGLSVVHGGLPASVPKIIVTGRGQLTDRVVGLEVGADDYIVKPFEPRELAARVKAVLRRSQPVRGGPATASGRIACFGDWTADFEACTLSHSDGEVMQLSAAEATLLSAFTDAPGRVLSRNQLLDATTGRADEPTDRSMDARISRLRKKLRDDPYSPSIIRTVYGAGYVFCPVPSAQAT</sequence>
<keyword evidence="2" id="KW-0902">Two-component regulatory system</keyword>